<dbReference type="SMART" id="SM00028">
    <property type="entry name" value="TPR"/>
    <property type="match status" value="3"/>
</dbReference>
<reference evidence="5" key="2">
    <citation type="submission" date="2025-08" db="UniProtKB">
        <authorList>
            <consortium name="RefSeq"/>
        </authorList>
    </citation>
    <scope>IDENTIFICATION</scope>
    <source>
        <tissue evidence="5">Leaf</tissue>
    </source>
</reference>
<dbReference type="RefSeq" id="XP_010453911.1">
    <property type="nucleotide sequence ID" value="XM_010455609.1"/>
</dbReference>
<dbReference type="InterPro" id="IPR019734">
    <property type="entry name" value="TPR_rpt"/>
</dbReference>
<dbReference type="GeneID" id="104735761"/>
<dbReference type="PANTHER" id="PTHR16193">
    <property type="entry name" value="TETRATRICOPEPTIDE REPEAT PROTEIN 27"/>
    <property type="match status" value="1"/>
</dbReference>
<dbReference type="PANTHER" id="PTHR16193:SF0">
    <property type="entry name" value="TETRATRICOPEPTIDE REPEAT PROTEIN 27"/>
    <property type="match status" value="1"/>
</dbReference>
<evidence type="ECO:0000256" key="2">
    <source>
        <dbReference type="ARBA" id="ARBA00022803"/>
    </source>
</evidence>
<reference evidence="4" key="1">
    <citation type="journal article" date="2014" name="Nat. Commun.">
        <title>The emerging biofuel crop Camelina sativa retains a highly undifferentiated hexaploid genome structure.</title>
        <authorList>
            <person name="Kagale S."/>
            <person name="Koh C."/>
            <person name="Nixon J."/>
            <person name="Bollina V."/>
            <person name="Clarke W.E."/>
            <person name="Tuteja R."/>
            <person name="Spillane C."/>
            <person name="Robinson S.J."/>
            <person name="Links M.G."/>
            <person name="Clarke C."/>
            <person name="Higgins E.E."/>
            <person name="Huebert T."/>
            <person name="Sharpe A.G."/>
            <person name="Parkin I.A."/>
        </authorList>
    </citation>
    <scope>NUCLEOTIDE SEQUENCE [LARGE SCALE GENOMIC DNA]</scope>
    <source>
        <strain evidence="4">cv. DH55</strain>
    </source>
</reference>
<protein>
    <submittedName>
        <fullName evidence="5">Tetratricopeptide repeat protein 27 homolog</fullName>
    </submittedName>
</protein>
<evidence type="ECO:0000256" key="3">
    <source>
        <dbReference type="PROSITE-ProRule" id="PRU00339"/>
    </source>
</evidence>
<dbReference type="SUPFAM" id="SSF48452">
    <property type="entry name" value="TPR-like"/>
    <property type="match status" value="1"/>
</dbReference>
<gene>
    <name evidence="5" type="primary">LOC104735761</name>
</gene>
<dbReference type="InterPro" id="IPR011990">
    <property type="entry name" value="TPR-like_helical_dom_sf"/>
</dbReference>
<keyword evidence="2 3" id="KW-0802">TPR repeat</keyword>
<dbReference type="InterPro" id="IPR044244">
    <property type="entry name" value="TTC27/Emw1"/>
</dbReference>
<dbReference type="PROSITE" id="PS50005">
    <property type="entry name" value="TPR"/>
    <property type="match status" value="1"/>
</dbReference>
<evidence type="ECO:0000313" key="4">
    <source>
        <dbReference type="Proteomes" id="UP000694864"/>
    </source>
</evidence>
<keyword evidence="4" id="KW-1185">Reference proteome</keyword>
<feature type="repeat" description="TPR" evidence="3">
    <location>
        <begin position="8"/>
        <end position="41"/>
    </location>
</feature>
<accession>A0ABM0VBY2</accession>
<evidence type="ECO:0000256" key="1">
    <source>
        <dbReference type="ARBA" id="ARBA00022737"/>
    </source>
</evidence>
<keyword evidence="1" id="KW-0677">Repeat</keyword>
<organism evidence="4 5">
    <name type="scientific">Camelina sativa</name>
    <name type="common">False flax</name>
    <name type="synonym">Myagrum sativum</name>
    <dbReference type="NCBI Taxonomy" id="90675"/>
    <lineage>
        <taxon>Eukaryota</taxon>
        <taxon>Viridiplantae</taxon>
        <taxon>Streptophyta</taxon>
        <taxon>Embryophyta</taxon>
        <taxon>Tracheophyta</taxon>
        <taxon>Spermatophyta</taxon>
        <taxon>Magnoliopsida</taxon>
        <taxon>eudicotyledons</taxon>
        <taxon>Gunneridae</taxon>
        <taxon>Pentapetalae</taxon>
        <taxon>rosids</taxon>
        <taxon>malvids</taxon>
        <taxon>Brassicales</taxon>
        <taxon>Brassicaceae</taxon>
        <taxon>Camelineae</taxon>
        <taxon>Camelina</taxon>
    </lineage>
</organism>
<dbReference type="Gene3D" id="1.25.40.10">
    <property type="entry name" value="Tetratricopeptide repeat domain"/>
    <property type="match status" value="1"/>
</dbReference>
<dbReference type="Pfam" id="PF13181">
    <property type="entry name" value="TPR_8"/>
    <property type="match status" value="1"/>
</dbReference>
<proteinExistence type="predicted"/>
<name>A0ABM0VBY2_CAMSA</name>
<dbReference type="Proteomes" id="UP000694864">
    <property type="component" value="Chromosome 13"/>
</dbReference>
<sequence>MALNSLYPDGWFALGAAALKARDVQKALDAFTFAVQLDPDNGEAWNNIACLHMIKKRSKESFIAFKEALKFKRDSWQMWENFSHVAMDVGNIDQAFEAIQQILKMSNNKRIDVVLLDRIMTELESRNSACKSSPSSSIEIDGSSDEWTETKPCAATPAETQRHLELLGKIIQQICKTESTSEIWGLYARWSRIKGDLMVCSEALLKQVRSYQGSEVWKDKERFKKFARASLELCRVYMDISVSTGSKRELFSAEMHLKTTIKQATESFSDTEELKELESCLEEVRNVMQKKSEEETRNTKT</sequence>
<evidence type="ECO:0000313" key="5">
    <source>
        <dbReference type="RefSeq" id="XP_010453911.1"/>
    </source>
</evidence>